<reference evidence="2 3" key="1">
    <citation type="submission" date="2019-12" db="EMBL/GenBank/DDBJ databases">
        <title>Comparative genomics gives insights into the taxonomy of the Azoarcus-Aromatoleum group and reveals separate origins of nif in the plant-associated Azoarcus and non-plant-associated Aromatoleum sub-groups.</title>
        <authorList>
            <person name="Lafos M."/>
            <person name="Maluk M."/>
            <person name="Batista M."/>
            <person name="Junghare M."/>
            <person name="Carmona M."/>
            <person name="Faoro H."/>
            <person name="Cruz L.M."/>
            <person name="Battistoni F."/>
            <person name="De Souza E."/>
            <person name="Pedrosa F."/>
            <person name="Chen W.-M."/>
            <person name="Poole P.S."/>
            <person name="Dixon R.A."/>
            <person name="James E.K."/>
        </authorList>
    </citation>
    <scope>NUCLEOTIDE SEQUENCE [LARGE SCALE GENOMIC DNA]</scope>
    <source>
        <strain evidence="2 3">22Lin</strain>
    </source>
</reference>
<dbReference type="Proteomes" id="UP000648984">
    <property type="component" value="Unassembled WGS sequence"/>
</dbReference>
<evidence type="ECO:0000313" key="3">
    <source>
        <dbReference type="Proteomes" id="UP000648984"/>
    </source>
</evidence>
<feature type="signal peptide" evidence="1">
    <location>
        <begin position="1"/>
        <end position="26"/>
    </location>
</feature>
<keyword evidence="3" id="KW-1185">Reference proteome</keyword>
<evidence type="ECO:0000313" key="2">
    <source>
        <dbReference type="EMBL" id="NMG76429.1"/>
    </source>
</evidence>
<protein>
    <submittedName>
        <fullName evidence="2">Uncharacterized protein</fullName>
    </submittedName>
</protein>
<dbReference type="EMBL" id="WTVQ01000032">
    <property type="protein sequence ID" value="NMG76429.1"/>
    <property type="molecule type" value="Genomic_DNA"/>
</dbReference>
<gene>
    <name evidence="2" type="ORF">GPA25_16850</name>
</gene>
<dbReference type="RefSeq" id="WP_169261572.1">
    <property type="nucleotide sequence ID" value="NZ_WTVQ01000032.1"/>
</dbReference>
<feature type="chain" id="PRO_5045303188" evidence="1">
    <location>
        <begin position="27"/>
        <end position="76"/>
    </location>
</feature>
<proteinExistence type="predicted"/>
<evidence type="ECO:0000256" key="1">
    <source>
        <dbReference type="SAM" id="SignalP"/>
    </source>
</evidence>
<organism evidence="2 3">
    <name type="scientific">Aromatoleum diolicum</name>
    <dbReference type="NCBI Taxonomy" id="75796"/>
    <lineage>
        <taxon>Bacteria</taxon>
        <taxon>Pseudomonadati</taxon>
        <taxon>Pseudomonadota</taxon>
        <taxon>Betaproteobacteria</taxon>
        <taxon>Rhodocyclales</taxon>
        <taxon>Rhodocyclaceae</taxon>
        <taxon>Aromatoleum</taxon>
    </lineage>
</organism>
<keyword evidence="1" id="KW-0732">Signal</keyword>
<accession>A0ABX1QDF5</accession>
<comment type="caution">
    <text evidence="2">The sequence shown here is derived from an EMBL/GenBank/DDBJ whole genome shotgun (WGS) entry which is preliminary data.</text>
</comment>
<name>A0ABX1QDF5_9RHOO</name>
<sequence length="76" mass="8179">MFKRNNRSRHIVPLALALALLATSLAGIPTQGTLTLAYGDARDTTRTAPDLAVPHYSPEAFPVSQSGLELIANHLR</sequence>